<proteinExistence type="predicted"/>
<comment type="caution">
    <text evidence="5">The sequence shown here is derived from an EMBL/GenBank/DDBJ whole genome shotgun (WGS) entry which is preliminary data.</text>
</comment>
<evidence type="ECO:0000256" key="2">
    <source>
        <dbReference type="SAM" id="MobiDB-lite"/>
    </source>
</evidence>
<dbReference type="Pfam" id="PF00957">
    <property type="entry name" value="Synaptobrevin"/>
    <property type="match status" value="1"/>
</dbReference>
<dbReference type="InterPro" id="IPR001388">
    <property type="entry name" value="Synaptobrevin-like"/>
</dbReference>
<feature type="compositionally biased region" description="Pro residues" evidence="2">
    <location>
        <begin position="34"/>
        <end position="47"/>
    </location>
</feature>
<reference evidence="5" key="1">
    <citation type="submission" date="2022-07" db="EMBL/GenBank/DDBJ databases">
        <title>The genome of Lyophyllum shimeji provides insight into the initial evolution of ectomycorrhizal fungal genome.</title>
        <authorList>
            <person name="Kobayashi Y."/>
            <person name="Shibata T."/>
            <person name="Hirakawa H."/>
            <person name="Shigenobu S."/>
            <person name="Nishiyama T."/>
            <person name="Yamada A."/>
            <person name="Hasebe M."/>
            <person name="Kawaguchi M."/>
        </authorList>
    </citation>
    <scope>NUCLEOTIDE SEQUENCE</scope>
    <source>
        <strain evidence="5">AT787</strain>
    </source>
</reference>
<gene>
    <name evidence="5" type="primary">SNC2</name>
    <name evidence="5" type="ORF">LshimejAT787_2600380</name>
</gene>
<dbReference type="InterPro" id="IPR042855">
    <property type="entry name" value="V_SNARE_CC"/>
</dbReference>
<feature type="compositionally biased region" description="Low complexity" evidence="2">
    <location>
        <begin position="105"/>
        <end position="126"/>
    </location>
</feature>
<evidence type="ECO:0000313" key="6">
    <source>
        <dbReference type="Proteomes" id="UP001063166"/>
    </source>
</evidence>
<feature type="domain" description="V-SNARE coiled-coil homology" evidence="4">
    <location>
        <begin position="155"/>
        <end position="215"/>
    </location>
</feature>
<dbReference type="Gene3D" id="1.20.5.110">
    <property type="match status" value="1"/>
</dbReference>
<keyword evidence="3" id="KW-0812">Transmembrane</keyword>
<dbReference type="OrthoDB" id="190375at2759"/>
<accession>A0A9P3PZ42</accession>
<keyword evidence="3" id="KW-0472">Membrane</keyword>
<keyword evidence="6" id="KW-1185">Reference proteome</keyword>
<feature type="compositionally biased region" description="Pro residues" evidence="2">
    <location>
        <begin position="57"/>
        <end position="67"/>
    </location>
</feature>
<feature type="transmembrane region" description="Helical" evidence="3">
    <location>
        <begin position="219"/>
        <end position="239"/>
    </location>
</feature>
<sequence>MSTLTPPSNPTCNPKATRRSFVPTLTFSLHGAPYDPPNPTVAPPPASAPIVVAPVSAPVPAPSSPRPPAEHDENGDHLLTVRPPPTPRRRSFFGGEGALPPPASEPSTSGTATATATATALSATGSAAGGGSGKTRNLAPPPTPTPRSAGARVSSVQAVQAEIDETVAIMRCNLQAMAERGETLERLESRTETLVVAARGFRKSAQKVRRDMWWKDMKMRLIIGLAITVVVALTVLSIVQAVRRAQPKAQAKRDLDLFDEGAVEVREVEARDTEWEWELEKRGVRAMLEWE</sequence>
<evidence type="ECO:0000313" key="5">
    <source>
        <dbReference type="EMBL" id="GLB45705.1"/>
    </source>
</evidence>
<evidence type="ECO:0000256" key="3">
    <source>
        <dbReference type="SAM" id="Phobius"/>
    </source>
</evidence>
<dbReference type="GO" id="GO:0016020">
    <property type="term" value="C:membrane"/>
    <property type="evidence" value="ECO:0007669"/>
    <property type="project" value="InterPro"/>
</dbReference>
<keyword evidence="3" id="KW-1133">Transmembrane helix</keyword>
<feature type="region of interest" description="Disordered" evidence="2">
    <location>
        <begin position="28"/>
        <end position="155"/>
    </location>
</feature>
<name>A0A9P3PZ42_LYOSH</name>
<protein>
    <submittedName>
        <fullName evidence="5">Synaptobrevin</fullName>
    </submittedName>
</protein>
<dbReference type="GO" id="GO:0016192">
    <property type="term" value="P:vesicle-mediated transport"/>
    <property type="evidence" value="ECO:0007669"/>
    <property type="project" value="InterPro"/>
</dbReference>
<dbReference type="PRINTS" id="PR00219">
    <property type="entry name" value="SYNAPTOBREVN"/>
</dbReference>
<dbReference type="EMBL" id="BRPK01000026">
    <property type="protein sequence ID" value="GLB45705.1"/>
    <property type="molecule type" value="Genomic_DNA"/>
</dbReference>
<dbReference type="PROSITE" id="PS50892">
    <property type="entry name" value="V_SNARE"/>
    <property type="match status" value="1"/>
</dbReference>
<keyword evidence="1" id="KW-0175">Coiled coil</keyword>
<evidence type="ECO:0000259" key="4">
    <source>
        <dbReference type="PROSITE" id="PS50892"/>
    </source>
</evidence>
<dbReference type="PANTHER" id="PTHR45701">
    <property type="entry name" value="SYNAPTOBREVIN FAMILY MEMBER"/>
    <property type="match status" value="1"/>
</dbReference>
<dbReference type="SUPFAM" id="SSF58038">
    <property type="entry name" value="SNARE fusion complex"/>
    <property type="match status" value="1"/>
</dbReference>
<evidence type="ECO:0000256" key="1">
    <source>
        <dbReference type="PROSITE-ProRule" id="PRU00290"/>
    </source>
</evidence>
<dbReference type="InterPro" id="IPR016444">
    <property type="entry name" value="Synaptobrevin/VAMP"/>
</dbReference>
<dbReference type="AlphaFoldDB" id="A0A9P3PZ42"/>
<dbReference type="Proteomes" id="UP001063166">
    <property type="component" value="Unassembled WGS sequence"/>
</dbReference>
<organism evidence="5 6">
    <name type="scientific">Lyophyllum shimeji</name>
    <name type="common">Hon-shimeji</name>
    <name type="synonym">Tricholoma shimeji</name>
    <dbReference type="NCBI Taxonomy" id="47721"/>
    <lineage>
        <taxon>Eukaryota</taxon>
        <taxon>Fungi</taxon>
        <taxon>Dikarya</taxon>
        <taxon>Basidiomycota</taxon>
        <taxon>Agaricomycotina</taxon>
        <taxon>Agaricomycetes</taxon>
        <taxon>Agaricomycetidae</taxon>
        <taxon>Agaricales</taxon>
        <taxon>Tricholomatineae</taxon>
        <taxon>Lyophyllaceae</taxon>
        <taxon>Lyophyllum</taxon>
    </lineage>
</organism>